<evidence type="ECO:0000313" key="7">
    <source>
        <dbReference type="EMBL" id="MBD8891440.1"/>
    </source>
</evidence>
<keyword evidence="5 6" id="KW-0472">Membrane</keyword>
<proteinExistence type="inferred from homology"/>
<evidence type="ECO:0000256" key="4">
    <source>
        <dbReference type="ARBA" id="ARBA00022989"/>
    </source>
</evidence>
<name>A0ABR9CKQ8_9HYPH</name>
<keyword evidence="4 6" id="KW-1133">Transmembrane helix</keyword>
<accession>A0ABR9CKQ8</accession>
<evidence type="ECO:0000256" key="6">
    <source>
        <dbReference type="SAM" id="Phobius"/>
    </source>
</evidence>
<dbReference type="EMBL" id="JACYXI010000004">
    <property type="protein sequence ID" value="MBD8891440.1"/>
    <property type="molecule type" value="Genomic_DNA"/>
</dbReference>
<dbReference type="InterPro" id="IPR003339">
    <property type="entry name" value="ABC/ECF_trnsptr_transmembrane"/>
</dbReference>
<comment type="similarity">
    <text evidence="2">Belongs to the CbiQ family.</text>
</comment>
<reference evidence="8" key="1">
    <citation type="submission" date="2020-09" db="EMBL/GenBank/DDBJ databases">
        <title>The genome sequence of strain Labrenzia suaedae 4C16A.</title>
        <authorList>
            <person name="Liu Y."/>
        </authorList>
    </citation>
    <scope>NUCLEOTIDE SEQUENCE [LARGE SCALE GENOMIC DNA]</scope>
    <source>
        <strain evidence="8">4C16A</strain>
    </source>
</reference>
<keyword evidence="3 6" id="KW-0812">Transmembrane</keyword>
<evidence type="ECO:0000256" key="3">
    <source>
        <dbReference type="ARBA" id="ARBA00022692"/>
    </source>
</evidence>
<sequence length="214" mass="23132">MISLYMPGRSWCHRLPAWLKLTGLAVVSMAVFPIKDIPVLSAVLVLVLGLYASLGTRGLGELRALRPMALMLAMIFALHAITGDIWEGIVSVERLAALVLLANLVTITTRMDDMLQAVMRLFAPLGWFGFSPRKPALAVTLVLRFAPVLLGVYSSLREAYQARTGKRGSWRLMGPFMLQSLAMADNVAEALTARGSADGLADNNPGALPARTIT</sequence>
<evidence type="ECO:0000256" key="5">
    <source>
        <dbReference type="ARBA" id="ARBA00023136"/>
    </source>
</evidence>
<feature type="transmembrane region" description="Helical" evidence="6">
    <location>
        <begin position="64"/>
        <end position="82"/>
    </location>
</feature>
<dbReference type="Proteomes" id="UP000632063">
    <property type="component" value="Unassembled WGS sequence"/>
</dbReference>
<dbReference type="CDD" id="cd16914">
    <property type="entry name" value="EcfT"/>
    <property type="match status" value="1"/>
</dbReference>
<evidence type="ECO:0000313" key="8">
    <source>
        <dbReference type="Proteomes" id="UP000632063"/>
    </source>
</evidence>
<organism evidence="7 8">
    <name type="scientific">Roseibium litorale</name>
    <dbReference type="NCBI Taxonomy" id="2803841"/>
    <lineage>
        <taxon>Bacteria</taxon>
        <taxon>Pseudomonadati</taxon>
        <taxon>Pseudomonadota</taxon>
        <taxon>Alphaproteobacteria</taxon>
        <taxon>Hyphomicrobiales</taxon>
        <taxon>Stappiaceae</taxon>
        <taxon>Roseibium</taxon>
    </lineage>
</organism>
<feature type="transmembrane region" description="Helical" evidence="6">
    <location>
        <begin position="136"/>
        <end position="156"/>
    </location>
</feature>
<evidence type="ECO:0000256" key="2">
    <source>
        <dbReference type="ARBA" id="ARBA00008564"/>
    </source>
</evidence>
<evidence type="ECO:0000256" key="1">
    <source>
        <dbReference type="ARBA" id="ARBA00004141"/>
    </source>
</evidence>
<dbReference type="Pfam" id="PF02361">
    <property type="entry name" value="CbiQ"/>
    <property type="match status" value="1"/>
</dbReference>
<gene>
    <name evidence="7" type="ORF">IG616_07775</name>
</gene>
<comment type="caution">
    <text evidence="7">The sequence shown here is derived from an EMBL/GenBank/DDBJ whole genome shotgun (WGS) entry which is preliminary data.</text>
</comment>
<comment type="subcellular location">
    <subcellularLocation>
        <location evidence="1">Membrane</location>
        <topology evidence="1">Multi-pass membrane protein</topology>
    </subcellularLocation>
</comment>
<feature type="transmembrane region" description="Helical" evidence="6">
    <location>
        <begin position="24"/>
        <end position="52"/>
    </location>
</feature>
<dbReference type="RefSeq" id="WP_192147594.1">
    <property type="nucleotide sequence ID" value="NZ_JACYXI010000004.1"/>
</dbReference>
<keyword evidence="8" id="KW-1185">Reference proteome</keyword>
<protein>
    <submittedName>
        <fullName evidence="7">Energy-coupling factor transporter transmembrane protein EcfT</fullName>
    </submittedName>
</protein>
<reference evidence="7 8" key="2">
    <citation type="journal article" date="2021" name="Int. J. Syst. Evol. Microbiol.">
        <title>Roseibium litorale sp. nov., isolated from a tidal flat sediment and proposal for the reclassification of Labrenzia polysiphoniae as Roseibium polysiphoniae comb. nov.</title>
        <authorList>
            <person name="Liu Y."/>
            <person name="Pei T."/>
            <person name="Du J."/>
            <person name="Chao M."/>
            <person name="Deng M.R."/>
            <person name="Zhu H."/>
        </authorList>
    </citation>
    <scope>NUCLEOTIDE SEQUENCE [LARGE SCALE GENOMIC DNA]</scope>
    <source>
        <strain evidence="7 8">4C16A</strain>
    </source>
</reference>